<dbReference type="EMBL" id="UINC01198197">
    <property type="protein sequence ID" value="SVE16044.1"/>
    <property type="molecule type" value="Genomic_DNA"/>
</dbReference>
<dbReference type="AlphaFoldDB" id="A0A383B841"/>
<evidence type="ECO:0000313" key="2">
    <source>
        <dbReference type="EMBL" id="SVE16044.1"/>
    </source>
</evidence>
<dbReference type="InterPro" id="IPR001509">
    <property type="entry name" value="Epimerase_deHydtase"/>
</dbReference>
<reference evidence="2" key="1">
    <citation type="submission" date="2018-05" db="EMBL/GenBank/DDBJ databases">
        <authorList>
            <person name="Lanie J.A."/>
            <person name="Ng W.-L."/>
            <person name="Kazmierczak K.M."/>
            <person name="Andrzejewski T.M."/>
            <person name="Davidsen T.M."/>
            <person name="Wayne K.J."/>
            <person name="Tettelin H."/>
            <person name="Glass J.I."/>
            <person name="Rusch D."/>
            <person name="Podicherti R."/>
            <person name="Tsui H.-C.T."/>
            <person name="Winkler M.E."/>
        </authorList>
    </citation>
    <scope>NUCLEOTIDE SEQUENCE</scope>
</reference>
<dbReference type="Gene3D" id="3.90.25.10">
    <property type="entry name" value="UDP-galactose 4-epimerase, domain 1"/>
    <property type="match status" value="1"/>
</dbReference>
<proteinExistence type="predicted"/>
<gene>
    <name evidence="2" type="ORF">METZ01_LOCUS468898</name>
</gene>
<feature type="non-terminal residue" evidence="2">
    <location>
        <position position="1"/>
    </location>
</feature>
<dbReference type="Pfam" id="PF01370">
    <property type="entry name" value="Epimerase"/>
    <property type="match status" value="1"/>
</dbReference>
<accession>A0A383B841</accession>
<dbReference type="Gene3D" id="3.40.50.720">
    <property type="entry name" value="NAD(P)-binding Rossmann-like Domain"/>
    <property type="match status" value="1"/>
</dbReference>
<feature type="domain" description="NAD-dependent epimerase/dehydratase" evidence="1">
    <location>
        <begin position="4"/>
        <end position="58"/>
    </location>
</feature>
<sequence>GMRKDRIIPVMLKELADKNEIKVFGNGERTTNFIHISDLIKVINFFLQSSYHGSINVGKENVSLLEIANKLIKIKGNKQSKIKLIEEGKKEKFILDTSKLNELIKL</sequence>
<protein>
    <recommendedName>
        <fullName evidence="1">NAD-dependent epimerase/dehydratase domain-containing protein</fullName>
    </recommendedName>
</protein>
<dbReference type="SUPFAM" id="SSF51735">
    <property type="entry name" value="NAD(P)-binding Rossmann-fold domains"/>
    <property type="match status" value="1"/>
</dbReference>
<name>A0A383B841_9ZZZZ</name>
<evidence type="ECO:0000259" key="1">
    <source>
        <dbReference type="Pfam" id="PF01370"/>
    </source>
</evidence>
<organism evidence="2">
    <name type="scientific">marine metagenome</name>
    <dbReference type="NCBI Taxonomy" id="408172"/>
    <lineage>
        <taxon>unclassified sequences</taxon>
        <taxon>metagenomes</taxon>
        <taxon>ecological metagenomes</taxon>
    </lineage>
</organism>
<dbReference type="InterPro" id="IPR036291">
    <property type="entry name" value="NAD(P)-bd_dom_sf"/>
</dbReference>